<feature type="region of interest" description="Disordered" evidence="1">
    <location>
        <begin position="22"/>
        <end position="58"/>
    </location>
</feature>
<sequence>MREEERELWARFARGVKPLVQAGAPKIPPATTTPPARQDAVVPSGSGLISGPDSAAGFAPAARVPERRADRQQSAPVALSGGTMSFLTAGLTAGEIAVAAHLRKRVVQRRRKALPSEALQIGSPQAGLDTGSWKRLSRGQTQVERRLDLHGMTAQAAFLRLREFLTVSHREGVRCVEIVTGLGSGPEGGILRRELPFWLGRDDLRRLVLAVTHAHDANRGAVRVLLRRRSGARR</sequence>
<keyword evidence="4" id="KW-1185">Reference proteome</keyword>
<dbReference type="InterPro" id="IPR002625">
    <property type="entry name" value="Smr_dom"/>
</dbReference>
<proteinExistence type="predicted"/>
<evidence type="ECO:0000313" key="3">
    <source>
        <dbReference type="EMBL" id="NHN84584.1"/>
    </source>
</evidence>
<dbReference type="EMBL" id="WOTB01000008">
    <property type="protein sequence ID" value="NHN84584.1"/>
    <property type="molecule type" value="Genomic_DNA"/>
</dbReference>
<dbReference type="Proteomes" id="UP000635278">
    <property type="component" value="Unassembled WGS sequence"/>
</dbReference>
<accession>A0ABX0JNH6</accession>
<dbReference type="InterPro" id="IPR036063">
    <property type="entry name" value="Smr_dom_sf"/>
</dbReference>
<feature type="domain" description="Smr" evidence="2">
    <location>
        <begin position="147"/>
        <end position="227"/>
    </location>
</feature>
<name>A0ABX0JNH6_9PROT</name>
<evidence type="ECO:0000313" key="4">
    <source>
        <dbReference type="Proteomes" id="UP000635278"/>
    </source>
</evidence>
<evidence type="ECO:0000259" key="2">
    <source>
        <dbReference type="PROSITE" id="PS50828"/>
    </source>
</evidence>
<dbReference type="PROSITE" id="PS50828">
    <property type="entry name" value="SMR"/>
    <property type="match status" value="1"/>
</dbReference>
<dbReference type="PANTHER" id="PTHR35562">
    <property type="entry name" value="DNA ENDONUCLEASE SMRA-RELATED"/>
    <property type="match status" value="1"/>
</dbReference>
<comment type="caution">
    <text evidence="3">The sequence shown here is derived from an EMBL/GenBank/DDBJ whole genome shotgun (WGS) entry which is preliminary data.</text>
</comment>
<protein>
    <recommendedName>
        <fullName evidence="2">Smr domain-containing protein</fullName>
    </recommendedName>
</protein>
<dbReference type="PANTHER" id="PTHR35562:SF2">
    <property type="entry name" value="DNA ENDONUCLEASE SMRA-RELATED"/>
    <property type="match status" value="1"/>
</dbReference>
<dbReference type="Pfam" id="PF01713">
    <property type="entry name" value="Smr"/>
    <property type="match status" value="1"/>
</dbReference>
<gene>
    <name evidence="3" type="ORF">GOB93_07990</name>
</gene>
<dbReference type="Gene3D" id="3.30.1370.110">
    <property type="match status" value="1"/>
</dbReference>
<evidence type="ECO:0000256" key="1">
    <source>
        <dbReference type="SAM" id="MobiDB-lite"/>
    </source>
</evidence>
<dbReference type="SUPFAM" id="SSF160443">
    <property type="entry name" value="SMR domain-like"/>
    <property type="match status" value="1"/>
</dbReference>
<reference evidence="3 4" key="1">
    <citation type="journal article" date="2020" name="Int. J. Syst. Evol. Microbiol.">
        <title>Novel acetic acid bacteria from cider fermentations: Acetobacter conturbans sp. nov. and Acetobacter fallax sp. nov.</title>
        <authorList>
            <person name="Sombolestani A.S."/>
            <person name="Cleenwerck I."/>
            <person name="Cnockaert M."/>
            <person name="Borremans W."/>
            <person name="Wieme A.D."/>
            <person name="De Vuyst L."/>
            <person name="Vandamme P."/>
        </authorList>
    </citation>
    <scope>NUCLEOTIDE SEQUENCE [LARGE SCALE GENOMIC DNA]</scope>
    <source>
        <strain evidence="3 4">LMG 30640</strain>
    </source>
</reference>
<organism evidence="3 4">
    <name type="scientific">Acetobacter musti</name>
    <dbReference type="NCBI Taxonomy" id="864732"/>
    <lineage>
        <taxon>Bacteria</taxon>
        <taxon>Pseudomonadati</taxon>
        <taxon>Pseudomonadota</taxon>
        <taxon>Alphaproteobacteria</taxon>
        <taxon>Acetobacterales</taxon>
        <taxon>Acetobacteraceae</taxon>
        <taxon>Acetobacter</taxon>
    </lineage>
</organism>